<comment type="similarity">
    <text evidence="1">Belongs to the short-chain dehydrogenases/reductases (SDR) family.</text>
</comment>
<dbReference type="OMA" id="AEYMVAQ"/>
<dbReference type="PRINTS" id="PR00081">
    <property type="entry name" value="GDHRDH"/>
</dbReference>
<proteinExistence type="inferred from homology"/>
<sequence length="246" mass="25818">MSLSGRIILITGASKGIGKAIAQRLAAAGATIIINYLSDANGANDLVNEIGPSRALAVQADVSKPSEIRRLVETAVSRFGRIDTIIPNAGILPMKDLAATTESDFDTAFALNVKGPYFLAQEAVKHMPPGGRVVFISSTVAAFSGVAPTYLLYASTKGAIEQMTRLMAKDLAKKNIMVNAVAPGPTKTEMFMKGKSEELVKGIAASNPFGRIAEPEEMTGIIAFLCGGESGWMTGQVVRVNGGMQV</sequence>
<dbReference type="EMBL" id="KV907501">
    <property type="protein sequence ID" value="OOF94716.1"/>
    <property type="molecule type" value="Genomic_DNA"/>
</dbReference>
<accession>A0A1R3RJR2</accession>
<keyword evidence="6" id="KW-1185">Reference proteome</keyword>
<dbReference type="InterPro" id="IPR002347">
    <property type="entry name" value="SDR_fam"/>
</dbReference>
<organism evidence="5 6">
    <name type="scientific">Aspergillus carbonarius (strain ITEM 5010)</name>
    <dbReference type="NCBI Taxonomy" id="602072"/>
    <lineage>
        <taxon>Eukaryota</taxon>
        <taxon>Fungi</taxon>
        <taxon>Dikarya</taxon>
        <taxon>Ascomycota</taxon>
        <taxon>Pezizomycotina</taxon>
        <taxon>Eurotiomycetes</taxon>
        <taxon>Eurotiomycetidae</taxon>
        <taxon>Eurotiales</taxon>
        <taxon>Aspergillaceae</taxon>
        <taxon>Aspergillus</taxon>
        <taxon>Aspergillus subgen. Circumdati</taxon>
    </lineage>
</organism>
<dbReference type="PROSITE" id="PS00061">
    <property type="entry name" value="ADH_SHORT"/>
    <property type="match status" value="1"/>
</dbReference>
<dbReference type="InterPro" id="IPR020904">
    <property type="entry name" value="Sc_DH/Rdtase_CS"/>
</dbReference>
<keyword evidence="2" id="KW-0521">NADP</keyword>
<feature type="domain" description="Ketoreductase" evidence="4">
    <location>
        <begin position="6"/>
        <end position="163"/>
    </location>
</feature>
<keyword evidence="3" id="KW-0560">Oxidoreductase</keyword>
<dbReference type="SUPFAM" id="SSF51735">
    <property type="entry name" value="NAD(P)-binding Rossmann-fold domains"/>
    <property type="match status" value="1"/>
</dbReference>
<gene>
    <name evidence="5" type="ORF">ASPCADRAFT_208389</name>
</gene>
<dbReference type="OrthoDB" id="47007at2759"/>
<dbReference type="PANTHER" id="PTHR48107:SF7">
    <property type="entry name" value="RE15974P"/>
    <property type="match status" value="1"/>
</dbReference>
<evidence type="ECO:0000313" key="6">
    <source>
        <dbReference type="Proteomes" id="UP000188318"/>
    </source>
</evidence>
<reference evidence="6" key="1">
    <citation type="journal article" date="2017" name="Genome Biol.">
        <title>Comparative genomics reveals high biological diversity and specific adaptations in the industrially and medically important fungal genus Aspergillus.</title>
        <authorList>
            <person name="de Vries R.P."/>
            <person name="Riley R."/>
            <person name="Wiebenga A."/>
            <person name="Aguilar-Osorio G."/>
            <person name="Amillis S."/>
            <person name="Uchima C.A."/>
            <person name="Anderluh G."/>
            <person name="Asadollahi M."/>
            <person name="Askin M."/>
            <person name="Barry K."/>
            <person name="Battaglia E."/>
            <person name="Bayram O."/>
            <person name="Benocci T."/>
            <person name="Braus-Stromeyer S.A."/>
            <person name="Caldana C."/>
            <person name="Canovas D."/>
            <person name="Cerqueira G.C."/>
            <person name="Chen F."/>
            <person name="Chen W."/>
            <person name="Choi C."/>
            <person name="Clum A."/>
            <person name="Dos Santos R.A."/>
            <person name="Damasio A.R."/>
            <person name="Diallinas G."/>
            <person name="Emri T."/>
            <person name="Fekete E."/>
            <person name="Flipphi M."/>
            <person name="Freyberg S."/>
            <person name="Gallo A."/>
            <person name="Gournas C."/>
            <person name="Habgood R."/>
            <person name="Hainaut M."/>
            <person name="Harispe M.L."/>
            <person name="Henrissat B."/>
            <person name="Hilden K.S."/>
            <person name="Hope R."/>
            <person name="Hossain A."/>
            <person name="Karabika E."/>
            <person name="Karaffa L."/>
            <person name="Karanyi Z."/>
            <person name="Krasevec N."/>
            <person name="Kuo A."/>
            <person name="Kusch H."/>
            <person name="LaButti K."/>
            <person name="Lagendijk E.L."/>
            <person name="Lapidus A."/>
            <person name="Levasseur A."/>
            <person name="Lindquist E."/>
            <person name="Lipzen A."/>
            <person name="Logrieco A.F."/>
            <person name="MacCabe A."/>
            <person name="Maekelae M.R."/>
            <person name="Malavazi I."/>
            <person name="Melin P."/>
            <person name="Meyer V."/>
            <person name="Mielnichuk N."/>
            <person name="Miskei M."/>
            <person name="Molnar A.P."/>
            <person name="Mule G."/>
            <person name="Ngan C.Y."/>
            <person name="Orejas M."/>
            <person name="Orosz E."/>
            <person name="Ouedraogo J.P."/>
            <person name="Overkamp K.M."/>
            <person name="Park H.-S."/>
            <person name="Perrone G."/>
            <person name="Piumi F."/>
            <person name="Punt P.J."/>
            <person name="Ram A.F."/>
            <person name="Ramon A."/>
            <person name="Rauscher S."/>
            <person name="Record E."/>
            <person name="Riano-Pachon D.M."/>
            <person name="Robert V."/>
            <person name="Roehrig J."/>
            <person name="Ruller R."/>
            <person name="Salamov A."/>
            <person name="Salih N.S."/>
            <person name="Samson R.A."/>
            <person name="Sandor E."/>
            <person name="Sanguinetti M."/>
            <person name="Schuetze T."/>
            <person name="Sepcic K."/>
            <person name="Shelest E."/>
            <person name="Sherlock G."/>
            <person name="Sophianopoulou V."/>
            <person name="Squina F.M."/>
            <person name="Sun H."/>
            <person name="Susca A."/>
            <person name="Todd R.B."/>
            <person name="Tsang A."/>
            <person name="Unkles S.E."/>
            <person name="van de Wiele N."/>
            <person name="van Rossen-Uffink D."/>
            <person name="Oliveira J.V."/>
            <person name="Vesth T.C."/>
            <person name="Visser J."/>
            <person name="Yu J.-H."/>
            <person name="Zhou M."/>
            <person name="Andersen M.R."/>
            <person name="Archer D.B."/>
            <person name="Baker S.E."/>
            <person name="Benoit I."/>
            <person name="Brakhage A.A."/>
            <person name="Braus G.H."/>
            <person name="Fischer R."/>
            <person name="Frisvad J.C."/>
            <person name="Goldman G.H."/>
            <person name="Houbraken J."/>
            <person name="Oakley B."/>
            <person name="Pocsi I."/>
            <person name="Scazzocchio C."/>
            <person name="Seiboth B."/>
            <person name="vanKuyk P.A."/>
            <person name="Wortman J."/>
            <person name="Dyer P.S."/>
            <person name="Grigoriev I.V."/>
        </authorList>
    </citation>
    <scope>NUCLEOTIDE SEQUENCE [LARGE SCALE GENOMIC DNA]</scope>
    <source>
        <strain evidence="6">ITEM 5010</strain>
    </source>
</reference>
<dbReference type="PANTHER" id="PTHR48107">
    <property type="entry name" value="NADPH-DEPENDENT ALDEHYDE REDUCTASE-LIKE PROTEIN, CHLOROPLASTIC-RELATED"/>
    <property type="match status" value="1"/>
</dbReference>
<evidence type="ECO:0000256" key="3">
    <source>
        <dbReference type="ARBA" id="ARBA00023002"/>
    </source>
</evidence>
<dbReference type="PRINTS" id="PR00080">
    <property type="entry name" value="SDRFAMILY"/>
</dbReference>
<dbReference type="AlphaFoldDB" id="A0A1R3RJR2"/>
<evidence type="ECO:0000256" key="1">
    <source>
        <dbReference type="ARBA" id="ARBA00006484"/>
    </source>
</evidence>
<dbReference type="InterPro" id="IPR057326">
    <property type="entry name" value="KR_dom"/>
</dbReference>
<dbReference type="Pfam" id="PF13561">
    <property type="entry name" value="adh_short_C2"/>
    <property type="match status" value="1"/>
</dbReference>
<evidence type="ECO:0000313" key="5">
    <source>
        <dbReference type="EMBL" id="OOF94716.1"/>
    </source>
</evidence>
<dbReference type="STRING" id="602072.A0A1R3RJR2"/>
<dbReference type="Proteomes" id="UP000188318">
    <property type="component" value="Unassembled WGS sequence"/>
</dbReference>
<evidence type="ECO:0000256" key="2">
    <source>
        <dbReference type="ARBA" id="ARBA00022857"/>
    </source>
</evidence>
<evidence type="ECO:0000259" key="4">
    <source>
        <dbReference type="SMART" id="SM00822"/>
    </source>
</evidence>
<dbReference type="VEuPathDB" id="FungiDB:ASPCADRAFT_208389"/>
<protein>
    <recommendedName>
        <fullName evidence="4">Ketoreductase domain-containing protein</fullName>
    </recommendedName>
</protein>
<dbReference type="InterPro" id="IPR036291">
    <property type="entry name" value="NAD(P)-bd_dom_sf"/>
</dbReference>
<dbReference type="GO" id="GO:0044550">
    <property type="term" value="P:secondary metabolite biosynthetic process"/>
    <property type="evidence" value="ECO:0007669"/>
    <property type="project" value="UniProtKB-ARBA"/>
</dbReference>
<dbReference type="FunFam" id="3.40.50.720:FF:000084">
    <property type="entry name" value="Short-chain dehydrogenase reductase"/>
    <property type="match status" value="1"/>
</dbReference>
<dbReference type="Gene3D" id="3.40.50.720">
    <property type="entry name" value="NAD(P)-binding Rossmann-like Domain"/>
    <property type="match status" value="1"/>
</dbReference>
<dbReference type="SMART" id="SM00822">
    <property type="entry name" value="PKS_KR"/>
    <property type="match status" value="1"/>
</dbReference>
<dbReference type="GO" id="GO:0016614">
    <property type="term" value="F:oxidoreductase activity, acting on CH-OH group of donors"/>
    <property type="evidence" value="ECO:0007669"/>
    <property type="project" value="UniProtKB-ARBA"/>
</dbReference>
<name>A0A1R3RJR2_ASPC5</name>